<sequence length="573" mass="64543">MILLIALFLATYLIFKYLQWQLRRTKLRKIVEKRRSERDASVELVQKSVASLDEKLRETIGSWSFRELREKLQSGAVSCVDVLKTYQWKALKAHEKTNCATMFFKEAEQWAREWDEKAKVPGFVKPAFFGIPISLKECVPIKGYDQTRGFVQDVDVPTKIDCVMVQQIKLLGMIPYVQTNVPQSLLSYSCSNPVYGTTTNPVDKTRTPGGSSGGESAIIGAGGSIIGIGGDVGGSIRIPCHFTGIAGIKPSHLRFSHRGVCGSVPGRPLINSSDGPMAKDMETIVDFLREVWRDDFISQQDPFVPPVPWNEELYKEGKKYRIGYYVDDGWFTPIPAIQRAVLEAKERLEAAGHTVVPFHPPSVPRTMRHFVRAVCVDGGTFLTRKLLSDIVDPSLYGQVILLMIPIWIQRLLAYPSKYFFPRFANMMHSLALNTTELRETYAEIEDYRGDFVVLMQEQKLDALLCPPQVLTAPKHHIPAKLFAACCYTAIFNLLDFAAGVVNVTKVTKEDDQKLIKEYPESDPWYRLAKDACKDSIGFPVNVQVAAPPYKEEVVLRILRDIEIGVKTQKSEAK</sequence>
<dbReference type="Gene3D" id="3.90.1300.10">
    <property type="entry name" value="Amidase signature (AS) domain"/>
    <property type="match status" value="1"/>
</dbReference>
<evidence type="ECO:0000256" key="8">
    <source>
        <dbReference type="ARBA" id="ARBA00047450"/>
    </source>
</evidence>
<comment type="catalytic activity">
    <reaction evidence="13">
        <text>N-(9Z-hexadecenoyl) ethanolamine + H2O = (9Z)-hexadecenoate + ethanolamine</text>
        <dbReference type="Rhea" id="RHEA:35563"/>
        <dbReference type="ChEBI" id="CHEBI:15377"/>
        <dbReference type="ChEBI" id="CHEBI:32372"/>
        <dbReference type="ChEBI" id="CHEBI:57603"/>
        <dbReference type="ChEBI" id="CHEBI:71465"/>
    </reaction>
    <physiologicalReaction direction="left-to-right" evidence="13">
        <dbReference type="Rhea" id="RHEA:35564"/>
    </physiologicalReaction>
</comment>
<dbReference type="InterPro" id="IPR052096">
    <property type="entry name" value="Endocannabinoid_amidase"/>
</dbReference>
<comment type="caution">
    <text evidence="21">The sequence shown here is derived from an EMBL/GenBank/DDBJ whole genome shotgun (WGS) entry which is preliminary data.</text>
</comment>
<feature type="binding site" evidence="19">
    <location>
        <position position="211"/>
    </location>
    <ligand>
        <name>substrate</name>
    </ligand>
</feature>
<dbReference type="InterPro" id="IPR023631">
    <property type="entry name" value="Amidase_dom"/>
</dbReference>
<evidence type="ECO:0000256" key="17">
    <source>
        <dbReference type="ARBA" id="ARBA00077216"/>
    </source>
</evidence>
<proteinExistence type="inferred from homology"/>
<feature type="binding site" evidence="19">
    <location>
        <begin position="232"/>
        <end position="235"/>
    </location>
    <ligand>
        <name>substrate</name>
    </ligand>
</feature>
<dbReference type="Proteomes" id="UP001176961">
    <property type="component" value="Unassembled WGS sequence"/>
</dbReference>
<feature type="domain" description="Amidase" evidence="20">
    <location>
        <begin position="81"/>
        <end position="555"/>
    </location>
</feature>
<comment type="catalytic activity">
    <reaction evidence="8">
        <text>(9Z)-octadecenoate + glycine = N-(9Z-octadecenoyl)glycine + H2O</text>
        <dbReference type="Rhea" id="RHEA:51316"/>
        <dbReference type="ChEBI" id="CHEBI:15377"/>
        <dbReference type="ChEBI" id="CHEBI:30823"/>
        <dbReference type="ChEBI" id="CHEBI:57305"/>
        <dbReference type="ChEBI" id="CHEBI:133992"/>
    </reaction>
    <physiologicalReaction direction="right-to-left" evidence="8">
        <dbReference type="Rhea" id="RHEA:51318"/>
    </physiologicalReaction>
</comment>
<dbReference type="GO" id="GO:0009062">
    <property type="term" value="P:fatty acid catabolic process"/>
    <property type="evidence" value="ECO:0007669"/>
    <property type="project" value="TreeGrafter"/>
</dbReference>
<reference evidence="21" key="1">
    <citation type="submission" date="2023-07" db="EMBL/GenBank/DDBJ databases">
        <authorList>
            <consortium name="CYATHOMIX"/>
        </authorList>
    </citation>
    <scope>NUCLEOTIDE SEQUENCE</scope>
    <source>
        <strain evidence="21">N/A</strain>
    </source>
</reference>
<dbReference type="PROSITE" id="PS00571">
    <property type="entry name" value="AMIDASES"/>
    <property type="match status" value="1"/>
</dbReference>
<evidence type="ECO:0000256" key="13">
    <source>
        <dbReference type="ARBA" id="ARBA00051346"/>
    </source>
</evidence>
<keyword evidence="22" id="KW-1185">Reference proteome</keyword>
<dbReference type="AlphaFoldDB" id="A0AA36MAU7"/>
<dbReference type="PANTHER" id="PTHR45847">
    <property type="entry name" value="FATTY ACID AMIDE HYDROLASE"/>
    <property type="match status" value="1"/>
</dbReference>
<evidence type="ECO:0000256" key="1">
    <source>
        <dbReference type="ARBA" id="ARBA00000208"/>
    </source>
</evidence>
<comment type="catalytic activity">
    <reaction evidence="1">
        <text>(9Z)-octadecenamide + H2O = (9Z)-octadecenoate + NH4(+)</text>
        <dbReference type="Rhea" id="RHEA:26506"/>
        <dbReference type="ChEBI" id="CHEBI:15377"/>
        <dbReference type="ChEBI" id="CHEBI:28938"/>
        <dbReference type="ChEBI" id="CHEBI:30823"/>
        <dbReference type="ChEBI" id="CHEBI:116314"/>
        <dbReference type="EC" id="3.5.1.99"/>
    </reaction>
    <physiologicalReaction direction="left-to-right" evidence="1">
        <dbReference type="Rhea" id="RHEA:26507"/>
    </physiologicalReaction>
</comment>
<comment type="catalytic activity">
    <reaction evidence="9">
        <text>N-(9Z-octadecenoyl) ethanolamine + H2O = ethanolamine + (9Z)-octadecenoate</text>
        <dbReference type="Rhea" id="RHEA:45060"/>
        <dbReference type="ChEBI" id="CHEBI:15377"/>
        <dbReference type="ChEBI" id="CHEBI:30823"/>
        <dbReference type="ChEBI" id="CHEBI:57603"/>
        <dbReference type="ChEBI" id="CHEBI:71466"/>
    </reaction>
    <physiologicalReaction direction="left-to-right" evidence="9">
        <dbReference type="Rhea" id="RHEA:45061"/>
    </physiologicalReaction>
</comment>
<evidence type="ECO:0000256" key="18">
    <source>
        <dbReference type="PIRSR" id="PIRSR001221-1"/>
    </source>
</evidence>
<evidence type="ECO:0000256" key="14">
    <source>
        <dbReference type="ARBA" id="ARBA00051454"/>
    </source>
</evidence>
<evidence type="ECO:0000256" key="3">
    <source>
        <dbReference type="ARBA" id="ARBA00012112"/>
    </source>
</evidence>
<dbReference type="Pfam" id="PF01425">
    <property type="entry name" value="Amidase"/>
    <property type="match status" value="1"/>
</dbReference>
<comment type="similarity">
    <text evidence="2">Belongs to the amidase family.</text>
</comment>
<accession>A0AA36MAU7</accession>
<evidence type="ECO:0000256" key="6">
    <source>
        <dbReference type="ARBA" id="ARBA00022963"/>
    </source>
</evidence>
<dbReference type="GO" id="GO:0004040">
    <property type="term" value="F:amidase activity"/>
    <property type="evidence" value="ECO:0007669"/>
    <property type="project" value="TreeGrafter"/>
</dbReference>
<evidence type="ECO:0000256" key="19">
    <source>
        <dbReference type="PIRSR" id="PIRSR001221-2"/>
    </source>
</evidence>
<name>A0AA36MAU7_CYLNA</name>
<evidence type="ECO:0000256" key="15">
    <source>
        <dbReference type="ARBA" id="ARBA00052458"/>
    </source>
</evidence>
<organism evidence="21 22">
    <name type="scientific">Cylicocyclus nassatus</name>
    <name type="common">Nematode worm</name>
    <dbReference type="NCBI Taxonomy" id="53992"/>
    <lineage>
        <taxon>Eukaryota</taxon>
        <taxon>Metazoa</taxon>
        <taxon>Ecdysozoa</taxon>
        <taxon>Nematoda</taxon>
        <taxon>Chromadorea</taxon>
        <taxon>Rhabditida</taxon>
        <taxon>Rhabditina</taxon>
        <taxon>Rhabditomorpha</taxon>
        <taxon>Strongyloidea</taxon>
        <taxon>Strongylidae</taxon>
        <taxon>Cylicocyclus</taxon>
    </lineage>
</organism>
<feature type="active site" description="Charge relay system" evidence="18">
    <location>
        <position position="136"/>
    </location>
</feature>
<evidence type="ECO:0000256" key="16">
    <source>
        <dbReference type="ARBA" id="ARBA00052709"/>
    </source>
</evidence>
<dbReference type="PIRSF" id="PIRSF001221">
    <property type="entry name" value="Amidase_fungi"/>
    <property type="match status" value="1"/>
</dbReference>
<dbReference type="SUPFAM" id="SSF75304">
    <property type="entry name" value="Amidase signature (AS) enzymes"/>
    <property type="match status" value="1"/>
</dbReference>
<dbReference type="FunFam" id="3.90.1300.10:FF:000001">
    <property type="entry name" value="Fatty-acid amide hydrolase 1"/>
    <property type="match status" value="1"/>
</dbReference>
<comment type="catalytic activity">
    <reaction evidence="11">
        <text>N-(5Z,8Z,11Z,14Z-eicosatetraenoyl)-L-serine + H2O = (5Z,8Z,11Z,14Z)-eicosatetraenoate + L-serine</text>
        <dbReference type="Rhea" id="RHEA:64116"/>
        <dbReference type="ChEBI" id="CHEBI:15377"/>
        <dbReference type="ChEBI" id="CHEBI:32395"/>
        <dbReference type="ChEBI" id="CHEBI:33384"/>
        <dbReference type="ChEBI" id="CHEBI:149697"/>
    </reaction>
    <physiologicalReaction direction="left-to-right" evidence="11">
        <dbReference type="Rhea" id="RHEA:64117"/>
    </physiologicalReaction>
</comment>
<protein>
    <recommendedName>
        <fullName evidence="3">fatty acid amide hydrolase</fullName>
        <ecNumber evidence="3">3.5.1.99</ecNumber>
    </recommendedName>
    <alternativeName>
        <fullName evidence="17">Anandamide amidohydrolase 1</fullName>
    </alternativeName>
</protein>
<evidence type="ECO:0000259" key="20">
    <source>
        <dbReference type="Pfam" id="PF01425"/>
    </source>
</evidence>
<evidence type="ECO:0000313" key="21">
    <source>
        <dbReference type="EMBL" id="CAJ0602872.1"/>
    </source>
</evidence>
<evidence type="ECO:0000256" key="2">
    <source>
        <dbReference type="ARBA" id="ARBA00009199"/>
    </source>
</evidence>
<dbReference type="InterPro" id="IPR020556">
    <property type="entry name" value="Amidase_CS"/>
</dbReference>
<evidence type="ECO:0000256" key="11">
    <source>
        <dbReference type="ARBA" id="ARBA00050294"/>
    </source>
</evidence>
<comment type="catalytic activity">
    <reaction evidence="15">
        <text>N-docosanoyl-ethanolamine + H2O = docosanoate + ethanolamine</text>
        <dbReference type="Rhea" id="RHEA:63128"/>
        <dbReference type="ChEBI" id="CHEBI:15377"/>
        <dbReference type="ChEBI" id="CHEBI:23858"/>
        <dbReference type="ChEBI" id="CHEBI:57603"/>
        <dbReference type="ChEBI" id="CHEBI:146186"/>
    </reaction>
    <physiologicalReaction direction="left-to-right" evidence="15">
        <dbReference type="Rhea" id="RHEA:63129"/>
    </physiologicalReaction>
</comment>
<dbReference type="EMBL" id="CATQJL010000305">
    <property type="protein sequence ID" value="CAJ0602872.1"/>
    <property type="molecule type" value="Genomic_DNA"/>
</dbReference>
<evidence type="ECO:0000256" key="5">
    <source>
        <dbReference type="ARBA" id="ARBA00022801"/>
    </source>
</evidence>
<keyword evidence="7" id="KW-0443">Lipid metabolism</keyword>
<comment type="catalytic activity">
    <reaction evidence="16">
        <text>N-(5Z,8Z,11Z,14Z)-eicosatetraenoyl-glycine + H2O = (5Z,8Z,11Z,14Z)-eicosatetraenoate + glycine</text>
        <dbReference type="Rhea" id="RHEA:64108"/>
        <dbReference type="ChEBI" id="CHEBI:15377"/>
        <dbReference type="ChEBI" id="CHEBI:32395"/>
        <dbReference type="ChEBI" id="CHEBI:57305"/>
        <dbReference type="ChEBI" id="CHEBI:59002"/>
    </reaction>
    <physiologicalReaction direction="left-to-right" evidence="16">
        <dbReference type="Rhea" id="RHEA:64109"/>
    </physiologicalReaction>
</comment>
<keyword evidence="5" id="KW-0378">Hydrolase</keyword>
<comment type="catalytic activity">
    <reaction evidence="12">
        <text>N-(15Z-tetracosenoyl)-ethanolamine + H2O = (15Z)-tetracosenoate + ethanolamine</text>
        <dbReference type="Rhea" id="RHEA:63144"/>
        <dbReference type="ChEBI" id="CHEBI:15377"/>
        <dbReference type="ChEBI" id="CHEBI:32392"/>
        <dbReference type="ChEBI" id="CHEBI:57603"/>
        <dbReference type="ChEBI" id="CHEBI:146187"/>
    </reaction>
    <physiologicalReaction direction="left-to-right" evidence="12">
        <dbReference type="Rhea" id="RHEA:63145"/>
    </physiologicalReaction>
</comment>
<evidence type="ECO:0000256" key="4">
    <source>
        <dbReference type="ARBA" id="ARBA00022553"/>
    </source>
</evidence>
<comment type="catalytic activity">
    <reaction evidence="10">
        <text>N-(5Z,8Z,11Z,14Z-eicosatetraenoyl)-ethanolamine + H2O = ethanolamine + (5Z,8Z,11Z,14Z)-eicosatetraenoate</text>
        <dbReference type="Rhea" id="RHEA:26136"/>
        <dbReference type="ChEBI" id="CHEBI:2700"/>
        <dbReference type="ChEBI" id="CHEBI:15377"/>
        <dbReference type="ChEBI" id="CHEBI:32395"/>
        <dbReference type="ChEBI" id="CHEBI:57603"/>
        <dbReference type="EC" id="3.5.1.99"/>
    </reaction>
    <physiologicalReaction direction="left-to-right" evidence="10">
        <dbReference type="Rhea" id="RHEA:26137"/>
    </physiologicalReaction>
</comment>
<keyword evidence="6" id="KW-0442">Lipid degradation</keyword>
<evidence type="ECO:0000256" key="9">
    <source>
        <dbReference type="ARBA" id="ARBA00048052"/>
    </source>
</evidence>
<evidence type="ECO:0000313" key="22">
    <source>
        <dbReference type="Proteomes" id="UP001176961"/>
    </source>
</evidence>
<dbReference type="EC" id="3.5.1.99" evidence="3"/>
<evidence type="ECO:0000256" key="10">
    <source>
        <dbReference type="ARBA" id="ARBA00048606"/>
    </source>
</evidence>
<keyword evidence="4" id="KW-0597">Phosphoprotein</keyword>
<dbReference type="InterPro" id="IPR036928">
    <property type="entry name" value="AS_sf"/>
</dbReference>
<feature type="binding site" evidence="19">
    <location>
        <position position="185"/>
    </location>
    <ligand>
        <name>substrate</name>
    </ligand>
</feature>
<gene>
    <name evidence="21" type="ORF">CYNAS_LOCUS14855</name>
</gene>
<evidence type="ECO:0000256" key="12">
    <source>
        <dbReference type="ARBA" id="ARBA00050992"/>
    </source>
</evidence>
<comment type="catalytic activity">
    <reaction evidence="14">
        <text>N-octadecanoyl ethanolamine + H2O = octadecanoate + ethanolamine</text>
        <dbReference type="Rhea" id="RHEA:63124"/>
        <dbReference type="ChEBI" id="CHEBI:15377"/>
        <dbReference type="ChEBI" id="CHEBI:25629"/>
        <dbReference type="ChEBI" id="CHEBI:57603"/>
        <dbReference type="ChEBI" id="CHEBI:85299"/>
    </reaction>
    <physiologicalReaction direction="left-to-right" evidence="14">
        <dbReference type="Rhea" id="RHEA:63125"/>
    </physiologicalReaction>
</comment>
<evidence type="ECO:0000256" key="7">
    <source>
        <dbReference type="ARBA" id="ARBA00023098"/>
    </source>
</evidence>
<feature type="active site" description="Charge relay system" evidence="18">
    <location>
        <position position="211"/>
    </location>
</feature>
<dbReference type="GO" id="GO:0017064">
    <property type="term" value="F:fatty acid amide hydrolase activity"/>
    <property type="evidence" value="ECO:0007669"/>
    <property type="project" value="UniProtKB-EC"/>
</dbReference>
<dbReference type="PANTHER" id="PTHR45847:SF11">
    <property type="entry name" value="AMIDASE DOMAIN-CONTAINING PROTEIN"/>
    <property type="match status" value="1"/>
</dbReference>
<feature type="active site" description="Acyl-ester intermediate" evidence="18">
    <location>
        <position position="235"/>
    </location>
</feature>